<reference evidence="3" key="1">
    <citation type="submission" date="2018-06" db="EMBL/GenBank/DDBJ databases">
        <title>Genome assembly of Danube salmon.</title>
        <authorList>
            <person name="Macqueen D.J."/>
            <person name="Gundappa M.K."/>
        </authorList>
    </citation>
    <scope>NUCLEOTIDE SEQUENCE [LARGE SCALE GENOMIC DNA]</scope>
</reference>
<dbReference type="InterPro" id="IPR037391">
    <property type="entry name" value="PMF1-bd"/>
</dbReference>
<reference evidence="2" key="3">
    <citation type="submission" date="2025-09" db="UniProtKB">
        <authorList>
            <consortium name="Ensembl"/>
        </authorList>
    </citation>
    <scope>IDENTIFICATION</scope>
</reference>
<reference evidence="2" key="2">
    <citation type="submission" date="2025-08" db="UniProtKB">
        <authorList>
            <consortium name="Ensembl"/>
        </authorList>
    </citation>
    <scope>IDENTIFICATION</scope>
</reference>
<dbReference type="Gene3D" id="1.10.287.1490">
    <property type="match status" value="1"/>
</dbReference>
<accession>A0A4W5Q3I6</accession>
<feature type="compositionally biased region" description="Low complexity" evidence="1">
    <location>
        <begin position="163"/>
        <end position="173"/>
    </location>
</feature>
<keyword evidence="3" id="KW-1185">Reference proteome</keyword>
<feature type="compositionally biased region" description="Basic and acidic residues" evidence="1">
    <location>
        <begin position="174"/>
        <end position="196"/>
    </location>
</feature>
<dbReference type="PANTHER" id="PTHR18881">
    <property type="entry name" value="POLYAMINE-MODULATED FACTOR 1-BINDING PROTEIN 1-RELATED"/>
    <property type="match status" value="1"/>
</dbReference>
<dbReference type="Ensembl" id="ENSHHUT00000072894.1">
    <property type="protein sequence ID" value="ENSHHUP00000070547.1"/>
    <property type="gene ID" value="ENSHHUG00000041483.1"/>
</dbReference>
<dbReference type="PANTHER" id="PTHR18881:SF2">
    <property type="entry name" value="POLYAMINE-MODULATED FACTOR 1-BINDING PROTEIN 1"/>
    <property type="match status" value="1"/>
</dbReference>
<feature type="region of interest" description="Disordered" evidence="1">
    <location>
        <begin position="151"/>
        <end position="196"/>
    </location>
</feature>
<dbReference type="Proteomes" id="UP000314982">
    <property type="component" value="Unassembled WGS sequence"/>
</dbReference>
<proteinExistence type="predicted"/>
<dbReference type="AlphaFoldDB" id="A0A4W5Q3I6"/>
<evidence type="ECO:0000313" key="3">
    <source>
        <dbReference type="Proteomes" id="UP000314982"/>
    </source>
</evidence>
<feature type="region of interest" description="Disordered" evidence="1">
    <location>
        <begin position="104"/>
        <end position="131"/>
    </location>
</feature>
<evidence type="ECO:0000313" key="2">
    <source>
        <dbReference type="Ensembl" id="ENSHHUP00000070547.1"/>
    </source>
</evidence>
<feature type="compositionally biased region" description="Polar residues" evidence="1">
    <location>
        <begin position="113"/>
        <end position="130"/>
    </location>
</feature>
<evidence type="ECO:0000256" key="1">
    <source>
        <dbReference type="SAM" id="MobiDB-lite"/>
    </source>
</evidence>
<dbReference type="GO" id="GO:0007283">
    <property type="term" value="P:spermatogenesis"/>
    <property type="evidence" value="ECO:0007669"/>
    <property type="project" value="TreeGrafter"/>
</dbReference>
<protein>
    <submittedName>
        <fullName evidence="2">Uncharacterized protein</fullName>
    </submittedName>
</protein>
<sequence length="196" mass="22505">MQKKGKSTHKITDKICNIIALLIVNDQNMLCVCVSAQELARQGEKLLLVEGGQRRAQEHLAERVAEVVRAEQAQRKLQAELRTLKERLRTTEHELQGYRTQVESLKKEAGKSRQAQLSVQQEANTHQQRAQELEAELTNTKDTLRTLQQQLQEQADASRALRAELSQEQARQQELQERNQGAREREPRLGSERNQP</sequence>
<dbReference type="STRING" id="62062.ENSHHUP00000070547"/>
<organism evidence="2 3">
    <name type="scientific">Hucho hucho</name>
    <name type="common">huchen</name>
    <dbReference type="NCBI Taxonomy" id="62062"/>
    <lineage>
        <taxon>Eukaryota</taxon>
        <taxon>Metazoa</taxon>
        <taxon>Chordata</taxon>
        <taxon>Craniata</taxon>
        <taxon>Vertebrata</taxon>
        <taxon>Euteleostomi</taxon>
        <taxon>Actinopterygii</taxon>
        <taxon>Neopterygii</taxon>
        <taxon>Teleostei</taxon>
        <taxon>Protacanthopterygii</taxon>
        <taxon>Salmoniformes</taxon>
        <taxon>Salmonidae</taxon>
        <taxon>Salmoninae</taxon>
        <taxon>Hucho</taxon>
    </lineage>
</organism>
<name>A0A4W5Q3I6_9TELE</name>